<dbReference type="GO" id="GO:0006508">
    <property type="term" value="P:proteolysis"/>
    <property type="evidence" value="ECO:0007669"/>
    <property type="project" value="UniProtKB-KW"/>
</dbReference>
<evidence type="ECO:0000256" key="10">
    <source>
        <dbReference type="ARBA" id="ARBA00023049"/>
    </source>
</evidence>
<dbReference type="GO" id="GO:0005615">
    <property type="term" value="C:extracellular space"/>
    <property type="evidence" value="ECO:0007669"/>
    <property type="project" value="TreeGrafter"/>
</dbReference>
<dbReference type="Gene3D" id="1.25.50.20">
    <property type="match status" value="1"/>
</dbReference>
<feature type="binding site" evidence="15">
    <location>
        <position position="359"/>
    </location>
    <ligand>
        <name>Zn(2+)</name>
        <dbReference type="ChEBI" id="CHEBI:29105"/>
        <note>catalytic</note>
    </ligand>
</feature>
<feature type="active site" description="Proton acceptor" evidence="14">
    <location>
        <position position="360"/>
    </location>
</feature>
<evidence type="ECO:0000259" key="18">
    <source>
        <dbReference type="Pfam" id="PF01433"/>
    </source>
</evidence>
<keyword evidence="3" id="KW-1003">Cell membrane</keyword>
<dbReference type="EMBL" id="AP029264">
    <property type="protein sequence ID" value="BFF94203.1"/>
    <property type="molecule type" value="Genomic_DNA"/>
</dbReference>
<feature type="domain" description="ERAP1-like C-terminal" evidence="19">
    <location>
        <begin position="581"/>
        <end position="661"/>
    </location>
</feature>
<keyword evidence="6 15" id="KW-0479">Metal-binding</keyword>
<comment type="subcellular location">
    <subcellularLocation>
        <location evidence="1">Cell membrane</location>
        <topology evidence="1">Lipid-anchor</topology>
        <topology evidence="1">GPI-anchor</topology>
    </subcellularLocation>
</comment>
<dbReference type="Gene3D" id="1.10.390.10">
    <property type="entry name" value="Neutral Protease Domain 2"/>
    <property type="match status" value="1"/>
</dbReference>
<dbReference type="GO" id="GO:0008270">
    <property type="term" value="F:zinc ion binding"/>
    <property type="evidence" value="ECO:0007669"/>
    <property type="project" value="InterPro"/>
</dbReference>
<gene>
    <name evidence="21" type="ORF">DMAD_11897</name>
</gene>
<dbReference type="InterPro" id="IPR027268">
    <property type="entry name" value="Peptidase_M4/M1_CTD_sf"/>
</dbReference>
<dbReference type="Pfam" id="PF11838">
    <property type="entry name" value="ERAP1_C"/>
    <property type="match status" value="1"/>
</dbReference>
<dbReference type="GO" id="GO:0098552">
    <property type="term" value="C:side of membrane"/>
    <property type="evidence" value="ECO:0007669"/>
    <property type="project" value="UniProtKB-KW"/>
</dbReference>
<dbReference type="Pfam" id="PF17900">
    <property type="entry name" value="Peptidase_M1_N"/>
    <property type="match status" value="1"/>
</dbReference>
<keyword evidence="11" id="KW-0472">Membrane</keyword>
<dbReference type="AlphaFoldDB" id="A0AAU9FET7"/>
<evidence type="ECO:0000256" key="9">
    <source>
        <dbReference type="ARBA" id="ARBA00022833"/>
    </source>
</evidence>
<organism evidence="21 22">
    <name type="scientific">Drosophila madeirensis</name>
    <name type="common">Fruit fly</name>
    <dbReference type="NCBI Taxonomy" id="30013"/>
    <lineage>
        <taxon>Eukaryota</taxon>
        <taxon>Metazoa</taxon>
        <taxon>Ecdysozoa</taxon>
        <taxon>Arthropoda</taxon>
        <taxon>Hexapoda</taxon>
        <taxon>Insecta</taxon>
        <taxon>Pterygota</taxon>
        <taxon>Neoptera</taxon>
        <taxon>Endopterygota</taxon>
        <taxon>Diptera</taxon>
        <taxon>Brachycera</taxon>
        <taxon>Muscomorpha</taxon>
        <taxon>Ephydroidea</taxon>
        <taxon>Drosophilidae</taxon>
        <taxon>Drosophila</taxon>
        <taxon>Sophophora</taxon>
    </lineage>
</organism>
<dbReference type="GO" id="GO:0070006">
    <property type="term" value="F:metalloaminopeptidase activity"/>
    <property type="evidence" value="ECO:0007669"/>
    <property type="project" value="TreeGrafter"/>
</dbReference>
<evidence type="ECO:0000256" key="6">
    <source>
        <dbReference type="ARBA" id="ARBA00022723"/>
    </source>
</evidence>
<protein>
    <submittedName>
        <fullName evidence="21">Thyrotropin-releasing hormone-degrading ectoenzyme</fullName>
    </submittedName>
</protein>
<evidence type="ECO:0000259" key="20">
    <source>
        <dbReference type="Pfam" id="PF17900"/>
    </source>
</evidence>
<dbReference type="GO" id="GO:0043171">
    <property type="term" value="P:peptide catabolic process"/>
    <property type="evidence" value="ECO:0007669"/>
    <property type="project" value="TreeGrafter"/>
</dbReference>
<evidence type="ECO:0000256" key="3">
    <source>
        <dbReference type="ARBA" id="ARBA00022475"/>
    </source>
</evidence>
<evidence type="ECO:0000256" key="13">
    <source>
        <dbReference type="ARBA" id="ARBA00023288"/>
    </source>
</evidence>
<comment type="similarity">
    <text evidence="2">Belongs to the peptidase M1 family.</text>
</comment>
<dbReference type="InterPro" id="IPR050344">
    <property type="entry name" value="Peptidase_M1_aminopeptidases"/>
</dbReference>
<dbReference type="SUPFAM" id="SSF55486">
    <property type="entry name" value="Metalloproteases ('zincins'), catalytic domain"/>
    <property type="match status" value="1"/>
</dbReference>
<dbReference type="SUPFAM" id="SSF63737">
    <property type="entry name" value="Leukotriene A4 hydrolase N-terminal domain"/>
    <property type="match status" value="1"/>
</dbReference>
<keyword evidence="4" id="KW-0336">GPI-anchor</keyword>
<evidence type="ECO:0000259" key="19">
    <source>
        <dbReference type="Pfam" id="PF11838"/>
    </source>
</evidence>
<accession>A0AAU9FET7</accession>
<dbReference type="GO" id="GO:0042277">
    <property type="term" value="F:peptide binding"/>
    <property type="evidence" value="ECO:0007669"/>
    <property type="project" value="TreeGrafter"/>
</dbReference>
<dbReference type="InterPro" id="IPR045357">
    <property type="entry name" value="Aminopeptidase_N-like_N"/>
</dbReference>
<dbReference type="PRINTS" id="PR00756">
    <property type="entry name" value="ALADIPTASE"/>
</dbReference>
<keyword evidence="22" id="KW-1185">Reference proteome</keyword>
<dbReference type="PANTHER" id="PTHR11533">
    <property type="entry name" value="PROTEASE M1 ZINC METALLOPROTEASE"/>
    <property type="match status" value="1"/>
</dbReference>
<dbReference type="Pfam" id="PF01433">
    <property type="entry name" value="Peptidase_M1"/>
    <property type="match status" value="1"/>
</dbReference>
<keyword evidence="5" id="KW-0645">Protease</keyword>
<dbReference type="FunFam" id="2.60.40.1910:FF:000008">
    <property type="entry name" value="Aminopeptidase"/>
    <property type="match status" value="1"/>
</dbReference>
<feature type="domain" description="Aminopeptidase N-like N-terminal" evidence="20">
    <location>
        <begin position="50"/>
        <end position="247"/>
    </location>
</feature>
<feature type="binding site" evidence="15">
    <location>
        <position position="382"/>
    </location>
    <ligand>
        <name>Zn(2+)</name>
        <dbReference type="ChEBI" id="CHEBI:29105"/>
        <note>catalytic</note>
    </ligand>
</feature>
<proteinExistence type="inferred from homology"/>
<feature type="signal peptide" evidence="17">
    <location>
        <begin position="1"/>
        <end position="34"/>
    </location>
</feature>
<dbReference type="Proteomes" id="UP001500889">
    <property type="component" value="Chromosome U"/>
</dbReference>
<evidence type="ECO:0000256" key="8">
    <source>
        <dbReference type="ARBA" id="ARBA00022801"/>
    </source>
</evidence>
<reference evidence="21 22" key="1">
    <citation type="submission" date="2024-02" db="EMBL/GenBank/DDBJ databases">
        <title>A chromosome-level genome assembly of Drosophila madeirensis, a fruit fly species endemic to Madeira island.</title>
        <authorList>
            <person name="Tomihara K."/>
            <person name="Llopart A."/>
            <person name="Yamamoto D."/>
        </authorList>
    </citation>
    <scope>NUCLEOTIDE SEQUENCE [LARGE SCALE GENOMIC DNA]</scope>
    <source>
        <strain evidence="21 22">RF1</strain>
    </source>
</reference>
<evidence type="ECO:0000256" key="4">
    <source>
        <dbReference type="ARBA" id="ARBA00022622"/>
    </source>
</evidence>
<keyword evidence="10" id="KW-0482">Metalloprotease</keyword>
<evidence type="ECO:0000256" key="5">
    <source>
        <dbReference type="ARBA" id="ARBA00022670"/>
    </source>
</evidence>
<dbReference type="Gene3D" id="2.60.40.1910">
    <property type="match status" value="1"/>
</dbReference>
<evidence type="ECO:0000256" key="11">
    <source>
        <dbReference type="ARBA" id="ARBA00023136"/>
    </source>
</evidence>
<feature type="chain" id="PRO_5043661584" evidence="17">
    <location>
        <begin position="35"/>
        <end position="716"/>
    </location>
</feature>
<evidence type="ECO:0000256" key="7">
    <source>
        <dbReference type="ARBA" id="ARBA00022729"/>
    </source>
</evidence>
<evidence type="ECO:0000256" key="2">
    <source>
        <dbReference type="ARBA" id="ARBA00010136"/>
    </source>
</evidence>
<comment type="cofactor">
    <cofactor evidence="15">
        <name>Zn(2+)</name>
        <dbReference type="ChEBI" id="CHEBI:29105"/>
    </cofactor>
    <text evidence="15">Binds 1 zinc ion per subunit.</text>
</comment>
<evidence type="ECO:0000256" key="15">
    <source>
        <dbReference type="PIRSR" id="PIRSR634016-3"/>
    </source>
</evidence>
<keyword evidence="9 15" id="KW-0862">Zinc</keyword>
<feature type="site" description="Transition state stabilizer" evidence="16">
    <location>
        <position position="439"/>
    </location>
</feature>
<dbReference type="PANTHER" id="PTHR11533:SF253">
    <property type="entry name" value="AMINOPEPTIDASE-RELATED"/>
    <property type="match status" value="1"/>
</dbReference>
<keyword evidence="7 17" id="KW-0732">Signal</keyword>
<dbReference type="InterPro" id="IPR014782">
    <property type="entry name" value="Peptidase_M1_dom"/>
</dbReference>
<feature type="domain" description="Peptidase M1 membrane alanine aminopeptidase" evidence="18">
    <location>
        <begin position="285"/>
        <end position="506"/>
    </location>
</feature>
<keyword evidence="8" id="KW-0378">Hydrolase</keyword>
<evidence type="ECO:0000256" key="12">
    <source>
        <dbReference type="ARBA" id="ARBA00023180"/>
    </source>
</evidence>
<evidence type="ECO:0000313" key="22">
    <source>
        <dbReference type="Proteomes" id="UP001500889"/>
    </source>
</evidence>
<dbReference type="Gene3D" id="2.60.40.1730">
    <property type="entry name" value="tricorn interacting facor f3 domain"/>
    <property type="match status" value="1"/>
</dbReference>
<dbReference type="GO" id="GO:0005886">
    <property type="term" value="C:plasma membrane"/>
    <property type="evidence" value="ECO:0007669"/>
    <property type="project" value="UniProtKB-SubCell"/>
</dbReference>
<feature type="binding site" evidence="15">
    <location>
        <position position="363"/>
    </location>
    <ligand>
        <name>Zn(2+)</name>
        <dbReference type="ChEBI" id="CHEBI:29105"/>
        <note>catalytic</note>
    </ligand>
</feature>
<name>A0AAU9FET7_DROMD</name>
<dbReference type="CDD" id="cd09601">
    <property type="entry name" value="M1_APN-Q_like"/>
    <property type="match status" value="1"/>
</dbReference>
<dbReference type="InterPro" id="IPR024571">
    <property type="entry name" value="ERAP1-like_C_dom"/>
</dbReference>
<dbReference type="InterPro" id="IPR042097">
    <property type="entry name" value="Aminopeptidase_N-like_N_sf"/>
</dbReference>
<evidence type="ECO:0000256" key="16">
    <source>
        <dbReference type="PIRSR" id="PIRSR634016-4"/>
    </source>
</evidence>
<evidence type="ECO:0000256" key="1">
    <source>
        <dbReference type="ARBA" id="ARBA00004609"/>
    </source>
</evidence>
<dbReference type="GO" id="GO:0005737">
    <property type="term" value="C:cytoplasm"/>
    <property type="evidence" value="ECO:0007669"/>
    <property type="project" value="TreeGrafter"/>
</dbReference>
<evidence type="ECO:0000256" key="17">
    <source>
        <dbReference type="SAM" id="SignalP"/>
    </source>
</evidence>
<sequence length="716" mass="82508">MSICRLSVVPRIDKPNLAICYLMLLLALTPAAVAVKTTYYDSPRLPTALVPFHYELHLLTRLENTHPIPFGYEGAVNISFFVHKSTDVVVLHADDFSIKLAKTQLQEWYTLQKLAILEFNFNRKLDYLIMKADSYLKQGKYYSLTIEFGRPMSENKRGGYFLAHSTDWQSQQKSWYSLTHFEPHSMRYTMPCFDEPALKATFNVTLGHHKRFQSFSNMKVTAVLAHKELKDYVWSVHETTPLMPTYLLAFSINNLTCTFSQTGGPSPVLFRTCAKSSDLRLTTFAAQMAPVFLEYFEELLHMELPLRKIDQLAVENYHTDAMENWGLVVYSSDLILQTDEPHGPEPSRSRLQALQVICHEMAHMWFGNLISVAWWSDVWLKEGLTGYFEVLGIEHLYPRLGRRILAKYRVMSLMHETESGGIVISSMDIQSNASKTYVYQKATSVLHMAEGMVGHTTFQNAIHRYLYQYAFASSTTNQFLSSIQEGCDRANSLPEFADVKAIMDTWILQSGYPVLNVIRNTSLELTQNHFSFNESRRERWWIPLTYTTQSERNFSDTTPKAFFPSNSLMFNLNVFVPENDWIIFNVQAMGYYRVNYDERNWDLIAEALSKDHQSIHVLNRAQIVSDALFLWNTKRVSWSTALNVLKYLVDEDEFEPLMALVVGVTNGFWGVSPESSMNIAKWLSSAGKWYAEFINYTFDQLVFVENNLESAPSEED</sequence>
<evidence type="ECO:0000256" key="14">
    <source>
        <dbReference type="PIRSR" id="PIRSR634016-1"/>
    </source>
</evidence>
<dbReference type="InterPro" id="IPR034016">
    <property type="entry name" value="M1_APN-typ"/>
</dbReference>
<keyword evidence="13" id="KW-0449">Lipoprotein</keyword>
<keyword evidence="12" id="KW-0325">Glycoprotein</keyword>
<dbReference type="InterPro" id="IPR001930">
    <property type="entry name" value="Peptidase_M1"/>
</dbReference>
<evidence type="ECO:0000313" key="21">
    <source>
        <dbReference type="EMBL" id="BFF94203.1"/>
    </source>
</evidence>